<evidence type="ECO:0000259" key="2">
    <source>
        <dbReference type="Pfam" id="PF13731"/>
    </source>
</evidence>
<protein>
    <recommendedName>
        <fullName evidence="2">WxL domain-containing protein</fullName>
    </recommendedName>
</protein>
<organism evidence="3 4">
    <name type="scientific">Liquorilactobacillus sucicola DSM 21376 = JCM 15457</name>
    <dbReference type="NCBI Taxonomy" id="1423806"/>
    <lineage>
        <taxon>Bacteria</taxon>
        <taxon>Bacillati</taxon>
        <taxon>Bacillota</taxon>
        <taxon>Bacilli</taxon>
        <taxon>Lactobacillales</taxon>
        <taxon>Lactobacillaceae</taxon>
        <taxon>Liquorilactobacillus</taxon>
    </lineage>
</organism>
<dbReference type="Pfam" id="PF13731">
    <property type="entry name" value="WxL"/>
    <property type="match status" value="1"/>
</dbReference>
<dbReference type="InterPro" id="IPR027994">
    <property type="entry name" value="WxL_dom"/>
</dbReference>
<dbReference type="PATRIC" id="fig|1423806.3.peg.108"/>
<evidence type="ECO:0000256" key="1">
    <source>
        <dbReference type="SAM" id="SignalP"/>
    </source>
</evidence>
<dbReference type="STRING" id="1423806.FD15_GL000105"/>
<name>A0A0R2DRE0_9LACO</name>
<comment type="caution">
    <text evidence="3">The sequence shown here is derived from an EMBL/GenBank/DDBJ whole genome shotgun (WGS) entry which is preliminary data.</text>
</comment>
<keyword evidence="4" id="KW-1185">Reference proteome</keyword>
<dbReference type="Proteomes" id="UP000050961">
    <property type="component" value="Unassembled WGS sequence"/>
</dbReference>
<gene>
    <name evidence="3" type="ORF">FD15_GL000105</name>
</gene>
<reference evidence="3 4" key="1">
    <citation type="journal article" date="2015" name="Genome Announc.">
        <title>Expanding the biotechnology potential of lactobacilli through comparative genomics of 213 strains and associated genera.</title>
        <authorList>
            <person name="Sun Z."/>
            <person name="Harris H.M."/>
            <person name="McCann A."/>
            <person name="Guo C."/>
            <person name="Argimon S."/>
            <person name="Zhang W."/>
            <person name="Yang X."/>
            <person name="Jeffery I.B."/>
            <person name="Cooney J.C."/>
            <person name="Kagawa T.F."/>
            <person name="Liu W."/>
            <person name="Song Y."/>
            <person name="Salvetti E."/>
            <person name="Wrobel A."/>
            <person name="Rasinkangas P."/>
            <person name="Parkhill J."/>
            <person name="Rea M.C."/>
            <person name="O'Sullivan O."/>
            <person name="Ritari J."/>
            <person name="Douillard F.P."/>
            <person name="Paul Ross R."/>
            <person name="Yang R."/>
            <person name="Briner A.E."/>
            <person name="Felis G.E."/>
            <person name="de Vos W.M."/>
            <person name="Barrangou R."/>
            <person name="Klaenhammer T.R."/>
            <person name="Caufield P.W."/>
            <person name="Cui Y."/>
            <person name="Zhang H."/>
            <person name="O'Toole P.W."/>
        </authorList>
    </citation>
    <scope>NUCLEOTIDE SEQUENCE [LARGE SCALE GENOMIC DNA]</scope>
    <source>
        <strain evidence="3 4">DSM 21376</strain>
    </source>
</reference>
<dbReference type="AlphaFoldDB" id="A0A0R2DRE0"/>
<evidence type="ECO:0000313" key="4">
    <source>
        <dbReference type="Proteomes" id="UP000050961"/>
    </source>
</evidence>
<evidence type="ECO:0000313" key="3">
    <source>
        <dbReference type="EMBL" id="KRN06558.1"/>
    </source>
</evidence>
<feature type="chain" id="PRO_5038937298" description="WxL domain-containing protein" evidence="1">
    <location>
        <begin position="23"/>
        <end position="233"/>
    </location>
</feature>
<accession>A0A0R2DRE0</accession>
<keyword evidence="1" id="KW-0732">Signal</keyword>
<dbReference type="RefSeq" id="WP_056967238.1">
    <property type="nucleotide sequence ID" value="NZ_AYZF01000008.1"/>
</dbReference>
<dbReference type="EMBL" id="AYZF01000008">
    <property type="protein sequence ID" value="KRN06558.1"/>
    <property type="molecule type" value="Genomic_DNA"/>
</dbReference>
<proteinExistence type="predicted"/>
<feature type="domain" description="WxL" evidence="2">
    <location>
        <begin position="65"/>
        <end position="228"/>
    </location>
</feature>
<feature type="signal peptide" evidence="1">
    <location>
        <begin position="1"/>
        <end position="22"/>
    </location>
</feature>
<sequence>MKKSGRIILAWLIILFSLSTNIENGQADNTNSQASFNVYAGDASADNLQREKLNQNYNSAKAPPKGSIPDNDYNGSLKLNAVPDLNFGKVNLSAIYNGAKIRLHNGNSDKINRIIVADYRGYNRSQRGWSVNAYITPLTNGPFTITPTITLKLKPAALNVTTPTAITLSAKTATPVLTSLKIPTNGIRSATVLTRGSSTLNFNTLTRTQRENFQPGKYHGRIIWTLNNTASDD</sequence>